<dbReference type="PANTHER" id="PTHR48107">
    <property type="entry name" value="NADPH-DEPENDENT ALDEHYDE REDUCTASE-LIKE PROTEIN, CHLOROPLASTIC-RELATED"/>
    <property type="match status" value="1"/>
</dbReference>
<organism evidence="5 6">
    <name type="scientific">Verticillium longisporum</name>
    <name type="common">Verticillium dahliae var. longisporum</name>
    <dbReference type="NCBI Taxonomy" id="100787"/>
    <lineage>
        <taxon>Eukaryota</taxon>
        <taxon>Fungi</taxon>
        <taxon>Dikarya</taxon>
        <taxon>Ascomycota</taxon>
        <taxon>Pezizomycotina</taxon>
        <taxon>Sordariomycetes</taxon>
        <taxon>Hypocreomycetidae</taxon>
        <taxon>Glomerellales</taxon>
        <taxon>Plectosphaerellaceae</taxon>
        <taxon>Verticillium</taxon>
    </lineage>
</organism>
<dbReference type="InterPro" id="IPR002347">
    <property type="entry name" value="SDR_fam"/>
</dbReference>
<evidence type="ECO:0000256" key="1">
    <source>
        <dbReference type="ARBA" id="ARBA00006484"/>
    </source>
</evidence>
<evidence type="ECO:0000256" key="2">
    <source>
        <dbReference type="ARBA" id="ARBA00022857"/>
    </source>
</evidence>
<comment type="similarity">
    <text evidence="1">Belongs to the short-chain dehydrogenases/reductases (SDR) family.</text>
</comment>
<protein>
    <recommendedName>
        <fullName evidence="4">Ketoreductase domain-containing protein</fullName>
    </recommendedName>
</protein>
<dbReference type="PRINTS" id="PR00081">
    <property type="entry name" value="GDHRDH"/>
</dbReference>
<name>A0A0G4KQ13_VERLO</name>
<evidence type="ECO:0000313" key="6">
    <source>
        <dbReference type="Proteomes" id="UP000045706"/>
    </source>
</evidence>
<dbReference type="EMBL" id="CVQI01002558">
    <property type="protein sequence ID" value="CRK11824.1"/>
    <property type="molecule type" value="Genomic_DNA"/>
</dbReference>
<dbReference type="InterPro" id="IPR036291">
    <property type="entry name" value="NAD(P)-bd_dom_sf"/>
</dbReference>
<dbReference type="Pfam" id="PF13561">
    <property type="entry name" value="adh_short_C2"/>
    <property type="match status" value="1"/>
</dbReference>
<sequence length="442" mass="47167">MDFETESLVSQPSQEGLILQKRHRHSIISDVPSFRFSREPSLSLNWTKPLPQIPPADMTLSGKIVLVAGGARGIGAAVTLRLAQDGARIAFTFDHATSVSRAHAVIASAESRLLLPQFQIQIQLQNRAKIKTTTMDFETESLVSQPSQEGLILQKRHRHSIISDVPSFRFSREPSLSLNWTKPLPQIPPADMTLSGKIVLVAGGARGIGAAVALRLAQDGARIAFTFEHATSVSRAHAVIASVEAAGSSATAIQADPVKDHDRVVRHVLKAFQVSHIDILINGPGAELAAPLETTSPEAFDRVFESNARAVFFMMKAVRPYLAREARVVNLSGSAARGDDVGSMALAGSRAAVEAFTRVAAREFGEMGRGITVNCVSPGMVKDGDEDGASEDLGLETARGTPAGERLGNVDDIADVVAFLVSEGARWVTGAVVPVNGGRMMF</sequence>
<gene>
    <name evidence="5" type="ORF">BN1723_009518</name>
</gene>
<dbReference type="GO" id="GO:0016614">
    <property type="term" value="F:oxidoreductase activity, acting on CH-OH group of donors"/>
    <property type="evidence" value="ECO:0007669"/>
    <property type="project" value="UniProtKB-ARBA"/>
</dbReference>
<evidence type="ECO:0000313" key="5">
    <source>
        <dbReference type="EMBL" id="CRK11824.1"/>
    </source>
</evidence>
<accession>A0A0G4KQ13</accession>
<dbReference type="SMART" id="SM00822">
    <property type="entry name" value="PKS_KR"/>
    <property type="match status" value="1"/>
</dbReference>
<dbReference type="AlphaFoldDB" id="A0A0G4KQ13"/>
<dbReference type="SUPFAM" id="SSF51735">
    <property type="entry name" value="NAD(P)-binding Rossmann-fold domains"/>
    <property type="match status" value="2"/>
</dbReference>
<feature type="domain" description="Ketoreductase" evidence="4">
    <location>
        <begin position="197"/>
        <end position="413"/>
    </location>
</feature>
<dbReference type="FunFam" id="3.40.50.720:FF:000084">
    <property type="entry name" value="Short-chain dehydrogenase reductase"/>
    <property type="match status" value="1"/>
</dbReference>
<keyword evidence="2" id="KW-0521">NADP</keyword>
<dbReference type="Proteomes" id="UP000045706">
    <property type="component" value="Unassembled WGS sequence"/>
</dbReference>
<dbReference type="Gene3D" id="3.40.50.720">
    <property type="entry name" value="NAD(P)-binding Rossmann-like Domain"/>
    <property type="match status" value="2"/>
</dbReference>
<reference evidence="6" key="1">
    <citation type="submission" date="2015-05" db="EMBL/GenBank/DDBJ databases">
        <authorList>
            <person name="Fogelqvist Johan"/>
        </authorList>
    </citation>
    <scope>NUCLEOTIDE SEQUENCE [LARGE SCALE GENOMIC DNA]</scope>
</reference>
<keyword evidence="3" id="KW-0560">Oxidoreductase</keyword>
<dbReference type="InterPro" id="IPR057326">
    <property type="entry name" value="KR_dom"/>
</dbReference>
<evidence type="ECO:0000256" key="3">
    <source>
        <dbReference type="ARBA" id="ARBA00023002"/>
    </source>
</evidence>
<evidence type="ECO:0000259" key="4">
    <source>
        <dbReference type="SMART" id="SM00822"/>
    </source>
</evidence>
<proteinExistence type="inferred from homology"/>
<dbReference type="PANTHER" id="PTHR48107:SF7">
    <property type="entry name" value="RE15974P"/>
    <property type="match status" value="1"/>
</dbReference>